<keyword evidence="1" id="KW-0812">Transmembrane</keyword>
<keyword evidence="1" id="KW-0472">Membrane</keyword>
<keyword evidence="3" id="KW-1185">Reference proteome</keyword>
<feature type="transmembrane region" description="Helical" evidence="1">
    <location>
        <begin position="311"/>
        <end position="332"/>
    </location>
</feature>
<feature type="transmembrane region" description="Helical" evidence="1">
    <location>
        <begin position="243"/>
        <end position="261"/>
    </location>
</feature>
<feature type="transmembrane region" description="Helical" evidence="1">
    <location>
        <begin position="63"/>
        <end position="82"/>
    </location>
</feature>
<feature type="transmembrane region" description="Helical" evidence="1">
    <location>
        <begin position="192"/>
        <end position="214"/>
    </location>
</feature>
<accession>A0A4Q2UFR0</accession>
<gene>
    <name evidence="2" type="ORF">D3273_00660</name>
</gene>
<feature type="transmembrane region" description="Helical" evidence="1">
    <location>
        <begin position="344"/>
        <end position="361"/>
    </location>
</feature>
<dbReference type="Gene3D" id="3.10.129.10">
    <property type="entry name" value="Hotdog Thioesterase"/>
    <property type="match status" value="1"/>
</dbReference>
<feature type="transmembrane region" description="Helical" evidence="1">
    <location>
        <begin position="20"/>
        <end position="42"/>
    </location>
</feature>
<dbReference type="OrthoDB" id="513711at2"/>
<dbReference type="Pfam" id="PF13279">
    <property type="entry name" value="4HBT_2"/>
    <property type="match status" value="1"/>
</dbReference>
<feature type="transmembrane region" description="Helical" evidence="1">
    <location>
        <begin position="282"/>
        <end position="305"/>
    </location>
</feature>
<feature type="transmembrane region" description="Helical" evidence="1">
    <location>
        <begin position="88"/>
        <end position="107"/>
    </location>
</feature>
<feature type="transmembrane region" description="Helical" evidence="1">
    <location>
        <begin position="150"/>
        <end position="171"/>
    </location>
</feature>
<dbReference type="CDD" id="cd00586">
    <property type="entry name" value="4HBT"/>
    <property type="match status" value="1"/>
</dbReference>
<reference evidence="2 3" key="1">
    <citation type="submission" date="2018-12" db="EMBL/GenBank/DDBJ databases">
        <authorList>
            <person name="Grouzdev D.S."/>
            <person name="Krutkina M.S."/>
        </authorList>
    </citation>
    <scope>NUCLEOTIDE SEQUENCE [LARGE SCALE GENOMIC DNA]</scope>
    <source>
        <strain evidence="2 3">RmlP026</strain>
    </source>
</reference>
<evidence type="ECO:0000313" key="2">
    <source>
        <dbReference type="EMBL" id="RYC34077.1"/>
    </source>
</evidence>
<dbReference type="Proteomes" id="UP000290759">
    <property type="component" value="Unassembled WGS sequence"/>
</dbReference>
<evidence type="ECO:0000313" key="3">
    <source>
        <dbReference type="Proteomes" id="UP000290759"/>
    </source>
</evidence>
<keyword evidence="1" id="KW-1133">Transmembrane helix</keyword>
<reference evidence="2 3" key="2">
    <citation type="submission" date="2019-02" db="EMBL/GenBank/DDBJ databases">
        <title>'Lichenibacterium ramalinii' gen. nov. sp. nov., 'Lichenibacterium minor' gen. nov. sp. nov.</title>
        <authorList>
            <person name="Pankratov T."/>
        </authorList>
    </citation>
    <scope>NUCLEOTIDE SEQUENCE [LARGE SCALE GENOMIC DNA]</scope>
    <source>
        <strain evidence="2 3">RmlP026</strain>
    </source>
</reference>
<comment type="caution">
    <text evidence="2">The sequence shown here is derived from an EMBL/GenBank/DDBJ whole genome shotgun (WGS) entry which is preliminary data.</text>
</comment>
<sequence length="579" mass="62010">MSWLWGLGFFYSMHVAMAYGWLGFFAFAIPNAIGLFLFGHVLESRGNDPGRVFGAIQGTYMGLLLAAQVFAVAVTAFAFTRYVASSLLGPGAAVMTVMLLLVSCAVGRATTLVQLRKVHAAYLCAGVAAAALAFPPFGDAPVRALPPGDIDALFLGLVLPTLVGFLLGPWLDVQQWHRAVEIRRAGGSVRASYAAGAAGFFVLLVINAALARAWGGEGAMASDGIVNYHGSAVAAMAGSWHRYALLAWAAIAAVSTFDGAYQSIRWMTSSVLTKSNAPLLAFVPASLVGSPVWPLLAACIAWAAASQAGLSMMYLMLPYATLLTGGGACLVAEVFGLRSAYDRSLCWLLGLASALAFVVGYTQSAWLLALSPLLGLAGALPTVARRMAGGREAPSPAVTAPAPAFEPEQVVALPPPDRICPTQAHGFEQGWYVMRLTPTYDDTNSVGNVYFANYVRWVGKCRELFFNACMPDFDLQDTSFYVLTKSFQHDFKRETKEFEDVVVKLRIGSHNRKFVTLLHEVHGLRQGLLGKGEQSLMFVDSKTYRPLDIPRSIVSGFLPHWPKESPLTLRPVADGALAG</sequence>
<dbReference type="EMBL" id="QYBB01000001">
    <property type="protein sequence ID" value="RYC34077.1"/>
    <property type="molecule type" value="Genomic_DNA"/>
</dbReference>
<protein>
    <submittedName>
        <fullName evidence="2">Acyl-CoA thioesterase</fullName>
    </submittedName>
</protein>
<organism evidence="2 3">
    <name type="scientific">Lichenibacterium minor</name>
    <dbReference type="NCBI Taxonomy" id="2316528"/>
    <lineage>
        <taxon>Bacteria</taxon>
        <taxon>Pseudomonadati</taxon>
        <taxon>Pseudomonadota</taxon>
        <taxon>Alphaproteobacteria</taxon>
        <taxon>Hyphomicrobiales</taxon>
        <taxon>Lichenihabitantaceae</taxon>
        <taxon>Lichenibacterium</taxon>
    </lineage>
</organism>
<dbReference type="InterPro" id="IPR029069">
    <property type="entry name" value="HotDog_dom_sf"/>
</dbReference>
<proteinExistence type="predicted"/>
<feature type="transmembrane region" description="Helical" evidence="1">
    <location>
        <begin position="119"/>
        <end position="138"/>
    </location>
</feature>
<dbReference type="SUPFAM" id="SSF54637">
    <property type="entry name" value="Thioesterase/thiol ester dehydrase-isomerase"/>
    <property type="match status" value="1"/>
</dbReference>
<name>A0A4Q2UFR0_9HYPH</name>
<dbReference type="AlphaFoldDB" id="A0A4Q2UFR0"/>
<evidence type="ECO:0000256" key="1">
    <source>
        <dbReference type="SAM" id="Phobius"/>
    </source>
</evidence>